<dbReference type="Pfam" id="PF02575">
    <property type="entry name" value="YbaB_DNA_bd"/>
    <property type="match status" value="1"/>
</dbReference>
<evidence type="ECO:0000313" key="2">
    <source>
        <dbReference type="EMBL" id="TWP48248.1"/>
    </source>
</evidence>
<dbReference type="GO" id="GO:0003677">
    <property type="term" value="F:DNA binding"/>
    <property type="evidence" value="ECO:0007669"/>
    <property type="project" value="InterPro"/>
</dbReference>
<evidence type="ECO:0000313" key="3">
    <source>
        <dbReference type="Proteomes" id="UP000316639"/>
    </source>
</evidence>
<dbReference type="RefSeq" id="WP_146356386.1">
    <property type="nucleotide sequence ID" value="NZ_VOBR01000021.1"/>
</dbReference>
<name>A0A563EM46_9PSEU</name>
<evidence type="ECO:0000256" key="1">
    <source>
        <dbReference type="SAM" id="MobiDB-lite"/>
    </source>
</evidence>
<dbReference type="EMBL" id="VOBR01000021">
    <property type="protein sequence ID" value="TWP48248.1"/>
    <property type="molecule type" value="Genomic_DNA"/>
</dbReference>
<dbReference type="Gene3D" id="3.30.1310.10">
    <property type="entry name" value="Nucleoid-associated protein YbaB-like domain"/>
    <property type="match status" value="1"/>
</dbReference>
<dbReference type="InterPro" id="IPR004401">
    <property type="entry name" value="YbaB/EbfC"/>
</dbReference>
<dbReference type="OrthoDB" id="3689339at2"/>
<feature type="compositionally biased region" description="Low complexity" evidence="1">
    <location>
        <begin position="103"/>
        <end position="112"/>
    </location>
</feature>
<dbReference type="AlphaFoldDB" id="A0A563EM46"/>
<proteinExistence type="predicted"/>
<comment type="caution">
    <text evidence="2">The sequence shown here is derived from an EMBL/GenBank/DDBJ whole genome shotgun (WGS) entry which is preliminary data.</text>
</comment>
<dbReference type="SUPFAM" id="SSF82607">
    <property type="entry name" value="YbaB-like"/>
    <property type="match status" value="1"/>
</dbReference>
<protein>
    <recommendedName>
        <fullName evidence="4">YbaB/EbfC DNA-binding family protein</fullName>
    </recommendedName>
</protein>
<gene>
    <name evidence="2" type="ORF">FKR81_28550</name>
</gene>
<evidence type="ECO:0008006" key="4">
    <source>
        <dbReference type="Google" id="ProtNLM"/>
    </source>
</evidence>
<feature type="region of interest" description="Disordered" evidence="1">
    <location>
        <begin position="103"/>
        <end position="145"/>
    </location>
</feature>
<accession>A0A563EM46</accession>
<feature type="compositionally biased region" description="Pro residues" evidence="1">
    <location>
        <begin position="113"/>
        <end position="122"/>
    </location>
</feature>
<reference evidence="2 3" key="1">
    <citation type="submission" date="2019-07" db="EMBL/GenBank/DDBJ databases">
        <title>Lentzea xizangensis sp. nov., isolated from Qinghai-Tibetan Plateau Soils.</title>
        <authorList>
            <person name="Huang J."/>
        </authorList>
    </citation>
    <scope>NUCLEOTIDE SEQUENCE [LARGE SCALE GENOMIC DNA]</scope>
    <source>
        <strain evidence="2 3">FXJ1.1311</strain>
    </source>
</reference>
<dbReference type="Proteomes" id="UP000316639">
    <property type="component" value="Unassembled WGS sequence"/>
</dbReference>
<dbReference type="InterPro" id="IPR036894">
    <property type="entry name" value="YbaB-like_sf"/>
</dbReference>
<sequence length="145" mass="15092">MSEERLQETAKLQQVLASTVGVAEHPSGLATVHATARGELRAVYLHPALLNQGHVAVGQVVAETARLATSAAVQTSFNEIAKSLGDGVAMVVEGIAGDAPFRAGPPVVAPVAAPAPPPPTPARRPRQAVDDDDEDAFFQDPFGRR</sequence>
<keyword evidence="3" id="KW-1185">Reference proteome</keyword>
<organism evidence="2 3">
    <name type="scientific">Lentzea tibetensis</name>
    <dbReference type="NCBI Taxonomy" id="2591470"/>
    <lineage>
        <taxon>Bacteria</taxon>
        <taxon>Bacillati</taxon>
        <taxon>Actinomycetota</taxon>
        <taxon>Actinomycetes</taxon>
        <taxon>Pseudonocardiales</taxon>
        <taxon>Pseudonocardiaceae</taxon>
        <taxon>Lentzea</taxon>
    </lineage>
</organism>